<proteinExistence type="predicted"/>
<comment type="caution">
    <text evidence="2">The sequence shown here is derived from an EMBL/GenBank/DDBJ whole genome shotgun (WGS) entry which is preliminary data.</text>
</comment>
<protein>
    <submittedName>
        <fullName evidence="2">Uncharacterized protein</fullName>
    </submittedName>
</protein>
<accession>A0A0M0JT04</accession>
<organism evidence="2 3">
    <name type="scientific">Chrysochromulina tobinii</name>
    <dbReference type="NCBI Taxonomy" id="1460289"/>
    <lineage>
        <taxon>Eukaryota</taxon>
        <taxon>Haptista</taxon>
        <taxon>Haptophyta</taxon>
        <taxon>Prymnesiophyceae</taxon>
        <taxon>Prymnesiales</taxon>
        <taxon>Chrysochromulinaceae</taxon>
        <taxon>Chrysochromulina</taxon>
    </lineage>
</organism>
<feature type="region of interest" description="Disordered" evidence="1">
    <location>
        <begin position="1"/>
        <end position="25"/>
    </location>
</feature>
<sequence length="56" mass="5972">MPADRASLSTRLSAGASAGASSTLGTRSSGRIVRLEMYNFKSYSGRRVVGPFKNFT</sequence>
<gene>
    <name evidence="2" type="ORF">Ctob_005039</name>
</gene>
<keyword evidence="3" id="KW-1185">Reference proteome</keyword>
<evidence type="ECO:0000313" key="3">
    <source>
        <dbReference type="Proteomes" id="UP000037460"/>
    </source>
</evidence>
<reference evidence="3" key="1">
    <citation type="journal article" date="2015" name="PLoS Genet.">
        <title>Genome Sequence and Transcriptome Analyses of Chrysochromulina tobin: Metabolic Tools for Enhanced Algal Fitness in the Prominent Order Prymnesiales (Haptophyceae).</title>
        <authorList>
            <person name="Hovde B.T."/>
            <person name="Deodato C.R."/>
            <person name="Hunsperger H.M."/>
            <person name="Ryken S.A."/>
            <person name="Yost W."/>
            <person name="Jha R.K."/>
            <person name="Patterson J."/>
            <person name="Monnat R.J. Jr."/>
            <person name="Barlow S.B."/>
            <person name="Starkenburg S.R."/>
            <person name="Cattolico R.A."/>
        </authorList>
    </citation>
    <scope>NUCLEOTIDE SEQUENCE</scope>
    <source>
        <strain evidence="3">CCMP291</strain>
    </source>
</reference>
<name>A0A0M0JT04_9EUKA</name>
<evidence type="ECO:0000256" key="1">
    <source>
        <dbReference type="SAM" id="MobiDB-lite"/>
    </source>
</evidence>
<evidence type="ECO:0000313" key="2">
    <source>
        <dbReference type="EMBL" id="KOO29313.1"/>
    </source>
</evidence>
<dbReference type="EMBL" id="JWZX01002434">
    <property type="protein sequence ID" value="KOO29313.1"/>
    <property type="molecule type" value="Genomic_DNA"/>
</dbReference>
<feature type="non-terminal residue" evidence="2">
    <location>
        <position position="56"/>
    </location>
</feature>
<dbReference type="Proteomes" id="UP000037460">
    <property type="component" value="Unassembled WGS sequence"/>
</dbReference>
<dbReference type="AlphaFoldDB" id="A0A0M0JT04"/>